<organism evidence="3 4">
    <name type="scientific">Blastopirellula marina</name>
    <dbReference type="NCBI Taxonomy" id="124"/>
    <lineage>
        <taxon>Bacteria</taxon>
        <taxon>Pseudomonadati</taxon>
        <taxon>Planctomycetota</taxon>
        <taxon>Planctomycetia</taxon>
        <taxon>Pirellulales</taxon>
        <taxon>Pirellulaceae</taxon>
        <taxon>Blastopirellula</taxon>
    </lineage>
</organism>
<gene>
    <name evidence="3" type="ORF">C5Y96_09000</name>
</gene>
<reference evidence="3 4" key="1">
    <citation type="submission" date="2018-02" db="EMBL/GenBank/DDBJ databases">
        <title>Comparative genomes isolates from brazilian mangrove.</title>
        <authorList>
            <person name="Araujo J.E."/>
            <person name="Taketani R.G."/>
            <person name="Silva M.C.P."/>
            <person name="Loureco M.V."/>
            <person name="Andreote F.D."/>
        </authorList>
    </citation>
    <scope>NUCLEOTIDE SEQUENCE [LARGE SCALE GENOMIC DNA]</scope>
    <source>
        <strain evidence="3 4">HEX-2 MGV</strain>
    </source>
</reference>
<dbReference type="OrthoDB" id="41724at2"/>
<proteinExistence type="predicted"/>
<dbReference type="CDD" id="cd15482">
    <property type="entry name" value="Sialidase_non-viral"/>
    <property type="match status" value="1"/>
</dbReference>
<dbReference type="PANTHER" id="PTHR43752">
    <property type="entry name" value="BNR/ASP-BOX REPEAT FAMILY PROTEIN"/>
    <property type="match status" value="1"/>
</dbReference>
<accession>A0A2S8FUC3</accession>
<dbReference type="Pfam" id="PF13088">
    <property type="entry name" value="BNR_2"/>
    <property type="match status" value="1"/>
</dbReference>
<dbReference type="InterPro" id="IPR011040">
    <property type="entry name" value="Sialidase"/>
</dbReference>
<sequence>MLRECALLTLLVSFLLPCEMFADEIVDLGKASPEEARERELATLREVADLALLPPRINTNPAEEYHVRNLHYGMTIGIERTPKGRLFAAWIGEEDGPKSYMLIAKSDDDGHTWSDPVLVIDSRKKHLPIPRTVIIGNLWTDPMGRLWLFFDQTMNHFDGRGGLWCTRCDNPDADQLVWTEPRRIWDGSMLNKPMVNSKGEWIVFAQLLQSQGIGPFAAGVFHELDPIRGANILVSTDQGETWTRRGNVQFPEPDWIEHRAIERKDGSLWMLARTRRGAMLTISNDMGATWSEPVFPPQIKHPAARFHLRKLASGSWLLVKHGKTIGSNTGRSHLSAWLSDDEGQTWIGGLMLDERTGVSYPDGFQAPDGSIYISYDWERSKKGHILFAKFTEADIRAGKLVSDGSRLQQPIMIPGKLNPKD</sequence>
<dbReference type="PANTHER" id="PTHR43752:SF2">
    <property type="entry name" value="BNR_ASP-BOX REPEAT FAMILY PROTEIN"/>
    <property type="match status" value="1"/>
</dbReference>
<feature type="chain" id="PRO_5015758709" evidence="1">
    <location>
        <begin position="23"/>
        <end position="421"/>
    </location>
</feature>
<dbReference type="RefSeq" id="WP_105352233.1">
    <property type="nucleotide sequence ID" value="NZ_PUIA01000026.1"/>
</dbReference>
<dbReference type="Gene3D" id="2.120.10.10">
    <property type="match status" value="1"/>
</dbReference>
<evidence type="ECO:0000313" key="4">
    <source>
        <dbReference type="Proteomes" id="UP000240009"/>
    </source>
</evidence>
<evidence type="ECO:0000259" key="2">
    <source>
        <dbReference type="Pfam" id="PF13088"/>
    </source>
</evidence>
<dbReference type="Proteomes" id="UP000240009">
    <property type="component" value="Unassembled WGS sequence"/>
</dbReference>
<comment type="caution">
    <text evidence="3">The sequence shown here is derived from an EMBL/GenBank/DDBJ whole genome shotgun (WGS) entry which is preliminary data.</text>
</comment>
<evidence type="ECO:0000313" key="3">
    <source>
        <dbReference type="EMBL" id="PQO35778.1"/>
    </source>
</evidence>
<name>A0A2S8FUC3_9BACT</name>
<dbReference type="AlphaFoldDB" id="A0A2S8FUC3"/>
<dbReference type="EMBL" id="PUIA01000026">
    <property type="protein sequence ID" value="PQO35778.1"/>
    <property type="molecule type" value="Genomic_DNA"/>
</dbReference>
<keyword evidence="1" id="KW-0732">Signal</keyword>
<dbReference type="SUPFAM" id="SSF50939">
    <property type="entry name" value="Sialidases"/>
    <property type="match status" value="1"/>
</dbReference>
<feature type="domain" description="Sialidase" evidence="2">
    <location>
        <begin position="84"/>
        <end position="373"/>
    </location>
</feature>
<protein>
    <submittedName>
        <fullName evidence="3">Exo-alpha-sialidase</fullName>
    </submittedName>
</protein>
<evidence type="ECO:0000256" key="1">
    <source>
        <dbReference type="SAM" id="SignalP"/>
    </source>
</evidence>
<feature type="signal peptide" evidence="1">
    <location>
        <begin position="1"/>
        <end position="22"/>
    </location>
</feature>
<dbReference type="InterPro" id="IPR036278">
    <property type="entry name" value="Sialidase_sf"/>
</dbReference>